<keyword evidence="2" id="KW-1185">Reference proteome</keyword>
<dbReference type="EMBL" id="CABVGP010000002">
    <property type="protein sequence ID" value="VVJ21485.1"/>
    <property type="molecule type" value="Genomic_DNA"/>
</dbReference>
<gene>
    <name evidence="1" type="ORF">AA23TX_06506</name>
</gene>
<name>A0A6I8M0M0_9PSEU</name>
<dbReference type="Proteomes" id="UP000399805">
    <property type="component" value="Unassembled WGS sequence"/>
</dbReference>
<reference evidence="1 2" key="1">
    <citation type="submission" date="2019-09" db="EMBL/GenBank/DDBJ databases">
        <authorList>
            <person name="Leyn A S."/>
        </authorList>
    </citation>
    <scope>NUCLEOTIDE SEQUENCE [LARGE SCALE GENOMIC DNA]</scope>
    <source>
        <strain evidence="1">AA231_1</strain>
    </source>
</reference>
<proteinExistence type="predicted"/>
<evidence type="ECO:0000313" key="1">
    <source>
        <dbReference type="EMBL" id="VVJ21485.1"/>
    </source>
</evidence>
<organism evidence="1 2">
    <name type="scientific">Amycolatopsis camponoti</name>
    <dbReference type="NCBI Taxonomy" id="2606593"/>
    <lineage>
        <taxon>Bacteria</taxon>
        <taxon>Bacillati</taxon>
        <taxon>Actinomycetota</taxon>
        <taxon>Actinomycetes</taxon>
        <taxon>Pseudonocardiales</taxon>
        <taxon>Pseudonocardiaceae</taxon>
        <taxon>Amycolatopsis</taxon>
    </lineage>
</organism>
<evidence type="ECO:0000313" key="2">
    <source>
        <dbReference type="Proteomes" id="UP000399805"/>
    </source>
</evidence>
<dbReference type="AlphaFoldDB" id="A0A6I8M0M0"/>
<protein>
    <submittedName>
        <fullName evidence="1">Uncharacterized protein</fullName>
    </submittedName>
</protein>
<sequence length="167" mass="18435">MAYGKLTSPRARENEAVGDQALSRLSTALRELQLLAGEPSTRDIAGAISYSHTTVAQVLGGTKCPKWLPLLAVVTHLEGDPQLFKQLWVAARVSKDPSAEFVDVSETELDDDPPDESRRIRPTVLRLTRTTARDGTHSEALEIFDRQLAKEIIKSYLHDDGDSPEEV</sequence>
<dbReference type="RefSeq" id="WP_155546433.1">
    <property type="nucleotide sequence ID" value="NZ_CABVGP010000002.1"/>
</dbReference>
<accession>A0A6I8M0M0</accession>